<evidence type="ECO:0000313" key="3">
    <source>
        <dbReference type="EMBL" id="MTH65134.1"/>
    </source>
</evidence>
<name>A0A6L6J302_9RHOB</name>
<comment type="caution">
    <text evidence="3">The sequence shown here is derived from an EMBL/GenBank/DDBJ whole genome shotgun (WGS) entry which is preliminary data.</text>
</comment>
<reference evidence="3 4" key="1">
    <citation type="submission" date="2019-11" db="EMBL/GenBank/DDBJ databases">
        <authorList>
            <person name="Dong K."/>
        </authorList>
    </citation>
    <scope>NUCLEOTIDE SEQUENCE [LARGE SCALE GENOMIC DNA]</scope>
    <source>
        <strain evidence="3 4">DK608</strain>
    </source>
</reference>
<feature type="chain" id="PRO_5026714905" evidence="1">
    <location>
        <begin position="22"/>
        <end position="165"/>
    </location>
</feature>
<feature type="signal peptide" evidence="1">
    <location>
        <begin position="1"/>
        <end position="21"/>
    </location>
</feature>
<proteinExistence type="predicted"/>
<gene>
    <name evidence="3" type="ORF">GL284_12745</name>
</gene>
<evidence type="ECO:0000259" key="2">
    <source>
        <dbReference type="Pfam" id="PF07007"/>
    </source>
</evidence>
<dbReference type="InterPro" id="IPR009739">
    <property type="entry name" value="LprI-like_N"/>
</dbReference>
<evidence type="ECO:0000313" key="4">
    <source>
        <dbReference type="Proteomes" id="UP000478740"/>
    </source>
</evidence>
<dbReference type="Proteomes" id="UP000478740">
    <property type="component" value="Unassembled WGS sequence"/>
</dbReference>
<keyword evidence="1" id="KW-0732">Signal</keyword>
<organism evidence="3 4">
    <name type="scientific">Paracoccus shanxieyensis</name>
    <dbReference type="NCBI Taxonomy" id="2675752"/>
    <lineage>
        <taxon>Bacteria</taxon>
        <taxon>Pseudomonadati</taxon>
        <taxon>Pseudomonadota</taxon>
        <taxon>Alphaproteobacteria</taxon>
        <taxon>Rhodobacterales</taxon>
        <taxon>Paracoccaceae</taxon>
        <taxon>Paracoccus</taxon>
    </lineage>
</organism>
<dbReference type="EMBL" id="WMII01000011">
    <property type="protein sequence ID" value="MTH65134.1"/>
    <property type="molecule type" value="Genomic_DNA"/>
</dbReference>
<evidence type="ECO:0000256" key="1">
    <source>
        <dbReference type="SAM" id="SignalP"/>
    </source>
</evidence>
<sequence>MMRILPAALLATLPFAAPALAQQDVVTYDADAVTACLSAATDDGQRWACIGQASDGCMAAPGGASTVGMTQCLGHERADWDRLLNDNYAKLVAQTKDSDAGNAQPVLPALQAMQRDWIAFRDASCTFAALQFQGGTAAGPAGESCLLQLTGEQALRLGSSLGDTP</sequence>
<dbReference type="AlphaFoldDB" id="A0A6L6J302"/>
<dbReference type="Pfam" id="PF07007">
    <property type="entry name" value="LprI"/>
    <property type="match status" value="1"/>
</dbReference>
<feature type="domain" description="Lysozyme inhibitor LprI-like N-terminal" evidence="2">
    <location>
        <begin position="57"/>
        <end position="157"/>
    </location>
</feature>
<keyword evidence="4" id="KW-1185">Reference proteome</keyword>
<protein>
    <submittedName>
        <fullName evidence="3">DUF1311 domain-containing protein</fullName>
    </submittedName>
</protein>
<accession>A0A6L6J302</accession>
<dbReference type="Gene3D" id="1.20.1270.180">
    <property type="match status" value="1"/>
</dbReference>